<dbReference type="PANTHER" id="PTHR10927">
    <property type="entry name" value="RIBOSOME MATURATION PROTEIN SBDS"/>
    <property type="match status" value="1"/>
</dbReference>
<dbReference type="SUPFAM" id="SSF89895">
    <property type="entry name" value="FYSH domain"/>
    <property type="match status" value="1"/>
</dbReference>
<feature type="domain" description="Ribosome maturation protein SDO1/SBDS C-terminal" evidence="12">
    <location>
        <begin position="174"/>
        <end position="241"/>
    </location>
</feature>
<comment type="similarity">
    <text evidence="3">Belongs to the SDO1/SBDS family.</text>
</comment>
<dbReference type="Proteomes" id="UP001347796">
    <property type="component" value="Unassembled WGS sequence"/>
</dbReference>
<evidence type="ECO:0000256" key="9">
    <source>
        <dbReference type="ARBA" id="ARBA00049708"/>
    </source>
</evidence>
<feature type="domain" description="Ribosome maturation protein SDO1/SBDS central" evidence="11">
    <location>
        <begin position="109"/>
        <end position="172"/>
    </location>
</feature>
<dbReference type="NCBIfam" id="TIGR00291">
    <property type="entry name" value="RNA_SBDS"/>
    <property type="match status" value="1"/>
</dbReference>
<comment type="subunit">
    <text evidence="9">Associates with the 60S ribosomal subunit.</text>
</comment>
<dbReference type="InterPro" id="IPR018978">
    <property type="entry name" value="SDO1/SBDS_central"/>
</dbReference>
<reference evidence="13 14" key="1">
    <citation type="submission" date="2024-01" db="EMBL/GenBank/DDBJ databases">
        <title>The genome of the rayed Mediterranean limpet Patella caerulea (Linnaeus, 1758).</title>
        <authorList>
            <person name="Anh-Thu Weber A."/>
            <person name="Halstead-Nussloch G."/>
        </authorList>
    </citation>
    <scope>NUCLEOTIDE SEQUENCE [LARGE SCALE GENOMIC DNA]</scope>
    <source>
        <strain evidence="13">AATW-2023a</strain>
        <tissue evidence="13">Whole specimen</tissue>
    </source>
</reference>
<comment type="subcellular location">
    <subcellularLocation>
        <location evidence="2">Cytoplasm</location>
    </subcellularLocation>
    <subcellularLocation>
        <location evidence="1">Nucleus</location>
    </subcellularLocation>
</comment>
<dbReference type="Pfam" id="PF01172">
    <property type="entry name" value="SBDS_N"/>
    <property type="match status" value="1"/>
</dbReference>
<evidence type="ECO:0000259" key="12">
    <source>
        <dbReference type="Pfam" id="PF20268"/>
    </source>
</evidence>
<dbReference type="InterPro" id="IPR019783">
    <property type="entry name" value="SDO1/SBDS_N"/>
</dbReference>
<comment type="caution">
    <text evidence="13">The sequence shown here is derived from an EMBL/GenBank/DDBJ whole genome shotgun (WGS) entry which is preliminary data.</text>
</comment>
<evidence type="ECO:0000259" key="11">
    <source>
        <dbReference type="Pfam" id="PF09377"/>
    </source>
</evidence>
<dbReference type="InterPro" id="IPR039100">
    <property type="entry name" value="Sdo1/SBDS-like"/>
</dbReference>
<gene>
    <name evidence="13" type="ORF">SNE40_003715</name>
</gene>
<evidence type="ECO:0000256" key="8">
    <source>
        <dbReference type="ARBA" id="ARBA00025433"/>
    </source>
</evidence>
<dbReference type="FunFam" id="1.10.10.900:FF:000001">
    <property type="entry name" value="SBDS, ribosome maturation factor"/>
    <property type="match status" value="1"/>
</dbReference>
<keyword evidence="5" id="KW-0963">Cytoplasm</keyword>
<dbReference type="SUPFAM" id="SSF109728">
    <property type="entry name" value="Hypothetical protein AF0491, middle domain"/>
    <property type="match status" value="1"/>
</dbReference>
<dbReference type="GO" id="GO:0005737">
    <property type="term" value="C:cytoplasm"/>
    <property type="evidence" value="ECO:0007669"/>
    <property type="project" value="UniProtKB-SubCell"/>
</dbReference>
<dbReference type="Pfam" id="PF09377">
    <property type="entry name" value="SBDS_domain_II"/>
    <property type="match status" value="1"/>
</dbReference>
<comment type="function">
    <text evidence="8">Required for the assembly of mature ribosomes and ribosome biogenesis. Together with EFL1, triggers the GTP-dependent release of EIF6 from 60S pre-ribosomes in the cytoplasm, thereby activating ribosomes for translation competence by allowing 80S ribosome assembly and facilitating EIF6 recycling to the nucleus, where it is required for 60S rRNA processing and nuclear export. Required for normal levels of protein synthesis. May play a role in cellular stress resistance. May play a role in cellular response to DNA damage. May play a role in cell proliferation.</text>
</comment>
<dbReference type="GO" id="GO:0005634">
    <property type="term" value="C:nucleus"/>
    <property type="evidence" value="ECO:0007669"/>
    <property type="project" value="UniProtKB-SubCell"/>
</dbReference>
<evidence type="ECO:0000256" key="5">
    <source>
        <dbReference type="ARBA" id="ARBA00022490"/>
    </source>
</evidence>
<keyword evidence="7" id="KW-0539">Nucleus</keyword>
<sequence length="252" mass="28818">MALKQPTGQKRLTNIAVIRLKKGGKRFEIACYPNKVTSWRNKVETDIDEVLQSHTVFTNVSKGEVAKTADLKKVFDTDNHSEICLKILAKGELQVSEKERQANAESMFRDIATVVSDKCVNPDTNRPYPVTMIEKAMKDLHFSVKPNKNTKQQALEVIKQFKENETIKIQRAQMRLRATIPAKEGKKLREKIKKIATQIEEDAFEEDLEMVVLIDPGVYREIDDLVKHDTKGKGKIEILNLKEIEEGDEKLE</sequence>
<dbReference type="InterPro" id="IPR046928">
    <property type="entry name" value="SDO1/SBDS_C"/>
</dbReference>
<name>A0AAN8K3J6_PATCE</name>
<dbReference type="Gene3D" id="3.30.70.240">
    <property type="match status" value="1"/>
</dbReference>
<dbReference type="GO" id="GO:0042256">
    <property type="term" value="P:cytosolic ribosome assembly"/>
    <property type="evidence" value="ECO:0007669"/>
    <property type="project" value="InterPro"/>
</dbReference>
<keyword evidence="6" id="KW-0690">Ribosome biogenesis</keyword>
<dbReference type="Gene3D" id="3.30.1250.10">
    <property type="entry name" value="Ribosome maturation protein SBDS, N-terminal domain"/>
    <property type="match status" value="1"/>
</dbReference>
<protein>
    <recommendedName>
        <fullName evidence="4">Ribosome maturation protein SBDS</fullName>
    </recommendedName>
</protein>
<feature type="domain" description="Ribosome maturation protein SDO1/SBDS N-terminal" evidence="10">
    <location>
        <begin position="14"/>
        <end position="101"/>
    </location>
</feature>
<evidence type="ECO:0000256" key="7">
    <source>
        <dbReference type="ARBA" id="ARBA00023242"/>
    </source>
</evidence>
<dbReference type="Pfam" id="PF20268">
    <property type="entry name" value="SBDS_C"/>
    <property type="match status" value="1"/>
</dbReference>
<dbReference type="FunFam" id="3.30.1250.10:FF:000001">
    <property type="entry name" value="SBDS, ribosome maturation factor"/>
    <property type="match status" value="1"/>
</dbReference>
<dbReference type="Gene3D" id="1.10.10.900">
    <property type="entry name" value="SBDS protein C-terminal domain, subdomain 1"/>
    <property type="match status" value="1"/>
</dbReference>
<evidence type="ECO:0000256" key="1">
    <source>
        <dbReference type="ARBA" id="ARBA00004123"/>
    </source>
</evidence>
<dbReference type="EMBL" id="JAZGQO010000002">
    <property type="protein sequence ID" value="KAK6192203.1"/>
    <property type="molecule type" value="Genomic_DNA"/>
</dbReference>
<accession>A0AAN8K3J6</accession>
<proteinExistence type="inferred from homology"/>
<dbReference type="AlphaFoldDB" id="A0AAN8K3J6"/>
<evidence type="ECO:0000313" key="14">
    <source>
        <dbReference type="Proteomes" id="UP001347796"/>
    </source>
</evidence>
<evidence type="ECO:0000256" key="6">
    <source>
        <dbReference type="ARBA" id="ARBA00022517"/>
    </source>
</evidence>
<evidence type="ECO:0000256" key="4">
    <source>
        <dbReference type="ARBA" id="ARBA00014814"/>
    </source>
</evidence>
<dbReference type="InterPro" id="IPR036786">
    <property type="entry name" value="Ribosome_mat_SBDS_N_sf"/>
</dbReference>
<dbReference type="PROSITE" id="PS01267">
    <property type="entry name" value="UPF0023"/>
    <property type="match status" value="1"/>
</dbReference>
<dbReference type="InterPro" id="IPR037188">
    <property type="entry name" value="Sdo1/SBDS_central_sf"/>
</dbReference>
<evidence type="ECO:0000256" key="3">
    <source>
        <dbReference type="ARBA" id="ARBA00007433"/>
    </source>
</evidence>
<evidence type="ECO:0000256" key="2">
    <source>
        <dbReference type="ARBA" id="ARBA00004496"/>
    </source>
</evidence>
<dbReference type="InterPro" id="IPR002140">
    <property type="entry name" value="Sdo1/SBDS"/>
</dbReference>
<evidence type="ECO:0000259" key="10">
    <source>
        <dbReference type="Pfam" id="PF01172"/>
    </source>
</evidence>
<dbReference type="PANTHER" id="PTHR10927:SF1">
    <property type="entry name" value="RIBOSOME MATURATION PROTEIN SBDS"/>
    <property type="match status" value="1"/>
</dbReference>
<dbReference type="InterPro" id="IPR018023">
    <property type="entry name" value="Ribosome_mat_SBDS_CS"/>
</dbReference>
<keyword evidence="14" id="KW-1185">Reference proteome</keyword>
<evidence type="ECO:0000313" key="13">
    <source>
        <dbReference type="EMBL" id="KAK6192203.1"/>
    </source>
</evidence>
<organism evidence="13 14">
    <name type="scientific">Patella caerulea</name>
    <name type="common">Rayed Mediterranean limpet</name>
    <dbReference type="NCBI Taxonomy" id="87958"/>
    <lineage>
        <taxon>Eukaryota</taxon>
        <taxon>Metazoa</taxon>
        <taxon>Spiralia</taxon>
        <taxon>Lophotrochozoa</taxon>
        <taxon>Mollusca</taxon>
        <taxon>Gastropoda</taxon>
        <taxon>Patellogastropoda</taxon>
        <taxon>Patelloidea</taxon>
        <taxon>Patellidae</taxon>
        <taxon>Patella</taxon>
    </lineage>
</organism>